<comment type="caution">
    <text evidence="2">The sequence shown here is derived from an EMBL/GenBank/DDBJ whole genome shotgun (WGS) entry which is preliminary data.</text>
</comment>
<gene>
    <name evidence="2" type="ORF">T07_5348</name>
</gene>
<evidence type="ECO:0000256" key="1">
    <source>
        <dbReference type="SAM" id="Phobius"/>
    </source>
</evidence>
<proteinExistence type="predicted"/>
<reference evidence="2 3" key="1">
    <citation type="submission" date="2015-01" db="EMBL/GenBank/DDBJ databases">
        <title>Evolution of Trichinella species and genotypes.</title>
        <authorList>
            <person name="Korhonen P.K."/>
            <person name="Edoardo P."/>
            <person name="Giuseppe L.R."/>
            <person name="Gasser R.B."/>
        </authorList>
    </citation>
    <scope>NUCLEOTIDE SEQUENCE [LARGE SCALE GENOMIC DNA]</scope>
    <source>
        <strain evidence="2">ISS37</strain>
    </source>
</reference>
<keyword evidence="3" id="KW-1185">Reference proteome</keyword>
<feature type="transmembrane region" description="Helical" evidence="1">
    <location>
        <begin position="48"/>
        <end position="65"/>
    </location>
</feature>
<dbReference type="Proteomes" id="UP000054630">
    <property type="component" value="Unassembled WGS sequence"/>
</dbReference>
<protein>
    <submittedName>
        <fullName evidence="2">Uncharacterized protein</fullName>
    </submittedName>
</protein>
<evidence type="ECO:0000313" key="3">
    <source>
        <dbReference type="Proteomes" id="UP000054630"/>
    </source>
</evidence>
<dbReference type="AlphaFoldDB" id="A0A0V0RVY2"/>
<keyword evidence="1" id="KW-0472">Membrane</keyword>
<dbReference type="EMBL" id="JYDL01000073">
    <property type="protein sequence ID" value="KRX18389.1"/>
    <property type="molecule type" value="Genomic_DNA"/>
</dbReference>
<organism evidence="2 3">
    <name type="scientific">Trichinella nelsoni</name>
    <dbReference type="NCBI Taxonomy" id="6336"/>
    <lineage>
        <taxon>Eukaryota</taxon>
        <taxon>Metazoa</taxon>
        <taxon>Ecdysozoa</taxon>
        <taxon>Nematoda</taxon>
        <taxon>Enoplea</taxon>
        <taxon>Dorylaimia</taxon>
        <taxon>Trichinellida</taxon>
        <taxon>Trichinellidae</taxon>
        <taxon>Trichinella</taxon>
    </lineage>
</organism>
<sequence>MLVAIAINNFIMIYYPYIYRKEYREQFAVEQTAAESTLLLRVKRERRLMGRWLGISLPLFLFFSTRKRCFSRRMDRINFHLHHHLVDFFNFGVCSFWPSVNHRVDLVPWDFLFLCWNGLTDRTSCFDRKLCTDWSWLCETSRFCSTETGLLCSLSFVIVIVVVVVILKADFSAANITD</sequence>
<name>A0A0V0RVY2_9BILA</name>
<evidence type="ECO:0000313" key="2">
    <source>
        <dbReference type="EMBL" id="KRX18389.1"/>
    </source>
</evidence>
<dbReference type="OrthoDB" id="5937121at2759"/>
<accession>A0A0V0RVY2</accession>
<keyword evidence="1" id="KW-0812">Transmembrane</keyword>
<keyword evidence="1" id="KW-1133">Transmembrane helix</keyword>
<feature type="transmembrane region" description="Helical" evidence="1">
    <location>
        <begin position="150"/>
        <end position="169"/>
    </location>
</feature>